<dbReference type="AlphaFoldDB" id="A0A4Y2W6A4"/>
<dbReference type="EMBL" id="BGPR01055405">
    <property type="protein sequence ID" value="GBO31996.1"/>
    <property type="molecule type" value="Genomic_DNA"/>
</dbReference>
<accession>A0A4Y2W6A4</accession>
<keyword evidence="3" id="KW-1185">Reference proteome</keyword>
<protein>
    <submittedName>
        <fullName evidence="2">Uncharacterized protein</fullName>
    </submittedName>
</protein>
<sequence>MENDSFDSSNTKKRKFHLDLSKESDAATSSKLATPYSVYIGKGVCLELKDFRKSLYLGFIKTNEKSEIKNRFNFHVDQIPVLLEGIAHIQEHLKKM</sequence>
<dbReference type="Proteomes" id="UP000499080">
    <property type="component" value="Unassembled WGS sequence"/>
</dbReference>
<evidence type="ECO:0000313" key="2">
    <source>
        <dbReference type="EMBL" id="GBO31996.1"/>
    </source>
</evidence>
<dbReference type="OrthoDB" id="6447135at2759"/>
<reference evidence="2 3" key="1">
    <citation type="journal article" date="2019" name="Sci. Rep.">
        <title>Orb-weaving spider Araneus ventricosus genome elucidates the spidroin gene catalogue.</title>
        <authorList>
            <person name="Kono N."/>
            <person name="Nakamura H."/>
            <person name="Ohtoshi R."/>
            <person name="Moran D.A.P."/>
            <person name="Shinohara A."/>
            <person name="Yoshida Y."/>
            <person name="Fujiwara M."/>
            <person name="Mori M."/>
            <person name="Tomita M."/>
            <person name="Arakawa K."/>
        </authorList>
    </citation>
    <scope>NUCLEOTIDE SEQUENCE [LARGE SCALE GENOMIC DNA]</scope>
</reference>
<gene>
    <name evidence="2" type="ORF">AVEN_268382_1</name>
</gene>
<name>A0A4Y2W6A4_ARAVE</name>
<comment type="caution">
    <text evidence="2">The sequence shown here is derived from an EMBL/GenBank/DDBJ whole genome shotgun (WGS) entry which is preliminary data.</text>
</comment>
<evidence type="ECO:0000256" key="1">
    <source>
        <dbReference type="SAM" id="MobiDB-lite"/>
    </source>
</evidence>
<evidence type="ECO:0000313" key="3">
    <source>
        <dbReference type="Proteomes" id="UP000499080"/>
    </source>
</evidence>
<organism evidence="2 3">
    <name type="scientific">Araneus ventricosus</name>
    <name type="common">Orbweaver spider</name>
    <name type="synonym">Epeira ventricosa</name>
    <dbReference type="NCBI Taxonomy" id="182803"/>
    <lineage>
        <taxon>Eukaryota</taxon>
        <taxon>Metazoa</taxon>
        <taxon>Ecdysozoa</taxon>
        <taxon>Arthropoda</taxon>
        <taxon>Chelicerata</taxon>
        <taxon>Arachnida</taxon>
        <taxon>Araneae</taxon>
        <taxon>Araneomorphae</taxon>
        <taxon>Entelegynae</taxon>
        <taxon>Araneoidea</taxon>
        <taxon>Araneidae</taxon>
        <taxon>Araneus</taxon>
    </lineage>
</organism>
<proteinExistence type="predicted"/>
<feature type="region of interest" description="Disordered" evidence="1">
    <location>
        <begin position="1"/>
        <end position="30"/>
    </location>
</feature>